<feature type="domain" description="HTH marR-type" evidence="6">
    <location>
        <begin position="12"/>
        <end position="142"/>
    </location>
</feature>
<dbReference type="InterPro" id="IPR055166">
    <property type="entry name" value="Transc_reg_Sar_Rot_HTH"/>
</dbReference>
<evidence type="ECO:0000256" key="4">
    <source>
        <dbReference type="ARBA" id="ARBA00023125"/>
    </source>
</evidence>
<organism evidence="7 8">
    <name type="scientific">Larsenimonas rhizosphaerae</name>
    <dbReference type="NCBI Taxonomy" id="2944682"/>
    <lineage>
        <taxon>Bacteria</taxon>
        <taxon>Pseudomonadati</taxon>
        <taxon>Pseudomonadota</taxon>
        <taxon>Gammaproteobacteria</taxon>
        <taxon>Oceanospirillales</taxon>
        <taxon>Halomonadaceae</taxon>
        <taxon>Larsenimonas</taxon>
    </lineage>
</organism>
<evidence type="ECO:0000256" key="3">
    <source>
        <dbReference type="ARBA" id="ARBA00023015"/>
    </source>
</evidence>
<dbReference type="FunFam" id="1.10.10.10:FF:000163">
    <property type="entry name" value="MarR family transcriptional regulator"/>
    <property type="match status" value="1"/>
</dbReference>
<dbReference type="AlphaFoldDB" id="A0AA42CYP9"/>
<accession>A0AA42CYP9</accession>
<gene>
    <name evidence="7" type="ORF">OQ287_14205</name>
</gene>
<evidence type="ECO:0000256" key="5">
    <source>
        <dbReference type="ARBA" id="ARBA00023163"/>
    </source>
</evidence>
<dbReference type="RefSeq" id="WP_265896877.1">
    <property type="nucleotide sequence ID" value="NZ_JAPIVE010000004.1"/>
</dbReference>
<proteinExistence type="predicted"/>
<comment type="caution">
    <text evidence="7">The sequence shown here is derived from an EMBL/GenBank/DDBJ whole genome shotgun (WGS) entry which is preliminary data.</text>
</comment>
<dbReference type="GO" id="GO:0006950">
    <property type="term" value="P:response to stress"/>
    <property type="evidence" value="ECO:0007669"/>
    <property type="project" value="TreeGrafter"/>
</dbReference>
<dbReference type="PROSITE" id="PS50995">
    <property type="entry name" value="HTH_MARR_2"/>
    <property type="match status" value="1"/>
</dbReference>
<dbReference type="GO" id="GO:0003700">
    <property type="term" value="F:DNA-binding transcription factor activity"/>
    <property type="evidence" value="ECO:0007669"/>
    <property type="project" value="InterPro"/>
</dbReference>
<evidence type="ECO:0000313" key="7">
    <source>
        <dbReference type="EMBL" id="MCX2525395.1"/>
    </source>
</evidence>
<sequence>MSTDTDNDLSLESQLCFSLYAAQLAVGRTYRRLLNELALTYPQYLVMLVLWERDGQGVSRIGELLHLNSATLTPLLKRLETAGLLVRQRSSTDERQVTVTLTEEGSALQQRAACIPAQAFDASQCSPEELASLKASLDQLRHNLDQ</sequence>
<evidence type="ECO:0000259" key="6">
    <source>
        <dbReference type="PROSITE" id="PS50995"/>
    </source>
</evidence>
<evidence type="ECO:0000256" key="1">
    <source>
        <dbReference type="ARBA" id="ARBA00004496"/>
    </source>
</evidence>
<keyword evidence="3" id="KW-0805">Transcription regulation</keyword>
<keyword evidence="8" id="KW-1185">Reference proteome</keyword>
<keyword evidence="2" id="KW-0963">Cytoplasm</keyword>
<keyword evidence="4" id="KW-0238">DNA-binding</keyword>
<dbReference type="Gene3D" id="1.10.10.10">
    <property type="entry name" value="Winged helix-like DNA-binding domain superfamily/Winged helix DNA-binding domain"/>
    <property type="match status" value="1"/>
</dbReference>
<evidence type="ECO:0000313" key="8">
    <source>
        <dbReference type="Proteomes" id="UP001165678"/>
    </source>
</evidence>
<dbReference type="InterPro" id="IPR036388">
    <property type="entry name" value="WH-like_DNA-bd_sf"/>
</dbReference>
<dbReference type="InterPro" id="IPR039422">
    <property type="entry name" value="MarR/SlyA-like"/>
</dbReference>
<protein>
    <submittedName>
        <fullName evidence="7">MarR family transcriptional regulator</fullName>
    </submittedName>
</protein>
<name>A0AA42CYP9_9GAMM</name>
<dbReference type="EMBL" id="JAPIVE010000004">
    <property type="protein sequence ID" value="MCX2525395.1"/>
    <property type="molecule type" value="Genomic_DNA"/>
</dbReference>
<dbReference type="SUPFAM" id="SSF46785">
    <property type="entry name" value="Winged helix' DNA-binding domain"/>
    <property type="match status" value="1"/>
</dbReference>
<dbReference type="GO" id="GO:0005737">
    <property type="term" value="C:cytoplasm"/>
    <property type="evidence" value="ECO:0007669"/>
    <property type="project" value="UniProtKB-SubCell"/>
</dbReference>
<reference evidence="7" key="1">
    <citation type="submission" date="2022-11" db="EMBL/GenBank/DDBJ databases">
        <title>Larsenimonas rhizosphaerae sp. nov., isolated from a tidal mudflat.</title>
        <authorList>
            <person name="Lee S.D."/>
            <person name="Kim I.S."/>
        </authorList>
    </citation>
    <scope>NUCLEOTIDE SEQUENCE</scope>
    <source>
        <strain evidence="7">GH2-1</strain>
    </source>
</reference>
<dbReference type="InterPro" id="IPR036390">
    <property type="entry name" value="WH_DNA-bd_sf"/>
</dbReference>
<dbReference type="PANTHER" id="PTHR33164">
    <property type="entry name" value="TRANSCRIPTIONAL REGULATOR, MARR FAMILY"/>
    <property type="match status" value="1"/>
</dbReference>
<dbReference type="PANTHER" id="PTHR33164:SF5">
    <property type="entry name" value="ORGANIC HYDROPEROXIDE RESISTANCE TRANSCRIPTIONAL REGULATOR"/>
    <property type="match status" value="1"/>
</dbReference>
<dbReference type="Pfam" id="PF22381">
    <property type="entry name" value="Staph_reg_Sar_Rot"/>
    <property type="match status" value="1"/>
</dbReference>
<dbReference type="InterPro" id="IPR000835">
    <property type="entry name" value="HTH_MarR-typ"/>
</dbReference>
<dbReference type="Proteomes" id="UP001165678">
    <property type="component" value="Unassembled WGS sequence"/>
</dbReference>
<dbReference type="SMART" id="SM00347">
    <property type="entry name" value="HTH_MARR"/>
    <property type="match status" value="1"/>
</dbReference>
<dbReference type="PRINTS" id="PR00598">
    <property type="entry name" value="HTHMARR"/>
</dbReference>
<dbReference type="GO" id="GO:0003677">
    <property type="term" value="F:DNA binding"/>
    <property type="evidence" value="ECO:0007669"/>
    <property type="project" value="UniProtKB-KW"/>
</dbReference>
<keyword evidence="5" id="KW-0804">Transcription</keyword>
<comment type="subcellular location">
    <subcellularLocation>
        <location evidence="1">Cytoplasm</location>
    </subcellularLocation>
</comment>
<evidence type="ECO:0000256" key="2">
    <source>
        <dbReference type="ARBA" id="ARBA00022490"/>
    </source>
</evidence>